<protein>
    <submittedName>
        <fullName evidence="1">Uncharacterized protein</fullName>
    </submittedName>
</protein>
<dbReference type="EMBL" id="JAVDQN010000001">
    <property type="protein sequence ID" value="MDR6374089.1"/>
    <property type="molecule type" value="Genomic_DNA"/>
</dbReference>
<proteinExistence type="predicted"/>
<gene>
    <name evidence="1" type="ORF">J2776_000765</name>
</gene>
<evidence type="ECO:0000313" key="2">
    <source>
        <dbReference type="Proteomes" id="UP001185254"/>
    </source>
</evidence>
<evidence type="ECO:0000313" key="1">
    <source>
        <dbReference type="EMBL" id="MDR6374089.1"/>
    </source>
</evidence>
<organism evidence="1 2">
    <name type="scientific">Paraburkholderia caledonica</name>
    <dbReference type="NCBI Taxonomy" id="134536"/>
    <lineage>
        <taxon>Bacteria</taxon>
        <taxon>Pseudomonadati</taxon>
        <taxon>Pseudomonadota</taxon>
        <taxon>Betaproteobacteria</taxon>
        <taxon>Burkholderiales</taxon>
        <taxon>Burkholderiaceae</taxon>
        <taxon>Paraburkholderia</taxon>
    </lineage>
</organism>
<dbReference type="Proteomes" id="UP001185254">
    <property type="component" value="Unassembled WGS sequence"/>
</dbReference>
<name>A0ABU1KT02_9BURK</name>
<dbReference type="RefSeq" id="WP_310065409.1">
    <property type="nucleotide sequence ID" value="NZ_JAVDQN010000001.1"/>
</dbReference>
<reference evidence="1 2" key="1">
    <citation type="submission" date="2023-07" db="EMBL/GenBank/DDBJ databases">
        <title>Sorghum-associated microbial communities from plants grown in Nebraska, USA.</title>
        <authorList>
            <person name="Schachtman D."/>
        </authorList>
    </citation>
    <scope>NUCLEOTIDE SEQUENCE [LARGE SCALE GENOMIC DNA]</scope>
    <source>
        <strain evidence="1 2">DS1039</strain>
    </source>
</reference>
<sequence length="74" mass="8598">MDTKELKRMSNYTFRERAARPRPNGLLTASGLAVQRFITGRRARAALIYDVRALKRRHRHPRVEPVFAFALTFA</sequence>
<keyword evidence="2" id="KW-1185">Reference proteome</keyword>
<comment type="caution">
    <text evidence="1">The sequence shown here is derived from an EMBL/GenBank/DDBJ whole genome shotgun (WGS) entry which is preliminary data.</text>
</comment>
<accession>A0ABU1KT02</accession>